<reference evidence="1 2" key="1">
    <citation type="journal article" date="2019" name="Commun. Biol.">
        <title>The bagworm genome reveals a unique fibroin gene that provides high tensile strength.</title>
        <authorList>
            <person name="Kono N."/>
            <person name="Nakamura H."/>
            <person name="Ohtoshi R."/>
            <person name="Tomita M."/>
            <person name="Numata K."/>
            <person name="Arakawa K."/>
        </authorList>
    </citation>
    <scope>NUCLEOTIDE SEQUENCE [LARGE SCALE GENOMIC DNA]</scope>
</reference>
<evidence type="ECO:0000313" key="1">
    <source>
        <dbReference type="EMBL" id="GBP47664.1"/>
    </source>
</evidence>
<evidence type="ECO:0000313" key="2">
    <source>
        <dbReference type="Proteomes" id="UP000299102"/>
    </source>
</evidence>
<dbReference type="Proteomes" id="UP000299102">
    <property type="component" value="Unassembled WGS sequence"/>
</dbReference>
<proteinExistence type="predicted"/>
<dbReference type="EMBL" id="BGZK01000506">
    <property type="protein sequence ID" value="GBP47664.1"/>
    <property type="molecule type" value="Genomic_DNA"/>
</dbReference>
<comment type="caution">
    <text evidence="1">The sequence shown here is derived from an EMBL/GenBank/DDBJ whole genome shotgun (WGS) entry which is preliminary data.</text>
</comment>
<sequence>MNKLRVTQRVIEKARCSESQLDKIQNEAIHRSSRVTDISHGIKKMKSQWATHIARRSVIHQRRKVLKDKPQTERRVTRPRSQPGDYFQITLSFSGDLWPLAVG</sequence>
<gene>
    <name evidence="1" type="ORF">EVAR_40060_1</name>
</gene>
<keyword evidence="2" id="KW-1185">Reference proteome</keyword>
<name>A0A4C1WBY2_EUMVA</name>
<dbReference type="AlphaFoldDB" id="A0A4C1WBY2"/>
<organism evidence="1 2">
    <name type="scientific">Eumeta variegata</name>
    <name type="common">Bagworm moth</name>
    <name type="synonym">Eumeta japonica</name>
    <dbReference type="NCBI Taxonomy" id="151549"/>
    <lineage>
        <taxon>Eukaryota</taxon>
        <taxon>Metazoa</taxon>
        <taxon>Ecdysozoa</taxon>
        <taxon>Arthropoda</taxon>
        <taxon>Hexapoda</taxon>
        <taxon>Insecta</taxon>
        <taxon>Pterygota</taxon>
        <taxon>Neoptera</taxon>
        <taxon>Endopterygota</taxon>
        <taxon>Lepidoptera</taxon>
        <taxon>Glossata</taxon>
        <taxon>Ditrysia</taxon>
        <taxon>Tineoidea</taxon>
        <taxon>Psychidae</taxon>
        <taxon>Oiketicinae</taxon>
        <taxon>Eumeta</taxon>
    </lineage>
</organism>
<accession>A0A4C1WBY2</accession>
<protein>
    <submittedName>
        <fullName evidence="1">Uncharacterized protein</fullName>
    </submittedName>
</protein>